<dbReference type="EMBL" id="DWYY01000107">
    <property type="protein sequence ID" value="HJA93376.1"/>
    <property type="molecule type" value="Genomic_DNA"/>
</dbReference>
<evidence type="ECO:0000313" key="11">
    <source>
        <dbReference type="Proteomes" id="UP000886858"/>
    </source>
</evidence>
<feature type="domain" description="HTH luxR-type" evidence="8">
    <location>
        <begin position="153"/>
        <end position="218"/>
    </location>
</feature>
<reference evidence="10" key="1">
    <citation type="journal article" date="2021" name="PeerJ">
        <title>Extensive microbial diversity within the chicken gut microbiome revealed by metagenomics and culture.</title>
        <authorList>
            <person name="Gilroy R."/>
            <person name="Ravi A."/>
            <person name="Getino M."/>
            <person name="Pursley I."/>
            <person name="Horton D.L."/>
            <person name="Alikhan N.F."/>
            <person name="Baker D."/>
            <person name="Gharbi K."/>
            <person name="Hall N."/>
            <person name="Watson M."/>
            <person name="Adriaenssens E.M."/>
            <person name="Foster-Nyarko E."/>
            <person name="Jarju S."/>
            <person name="Secka A."/>
            <person name="Antonio M."/>
            <person name="Oren A."/>
            <person name="Chaudhuri R.R."/>
            <person name="La Ragione R."/>
            <person name="Hildebrand F."/>
            <person name="Pallen M.J."/>
        </authorList>
    </citation>
    <scope>NUCLEOTIDE SEQUENCE</scope>
    <source>
        <strain evidence="10">CHK179-7159</strain>
    </source>
</reference>
<dbReference type="GO" id="GO:0000160">
    <property type="term" value="P:phosphorelay signal transduction system"/>
    <property type="evidence" value="ECO:0007669"/>
    <property type="project" value="InterPro"/>
</dbReference>
<dbReference type="GO" id="GO:0003677">
    <property type="term" value="F:DNA binding"/>
    <property type="evidence" value="ECO:0007669"/>
    <property type="project" value="UniProtKB-KW"/>
</dbReference>
<keyword evidence="5" id="KW-0804">Transcription</keyword>
<protein>
    <recommendedName>
        <fullName evidence="1">Stage 0 sporulation protein A homolog</fullName>
    </recommendedName>
</protein>
<dbReference type="SMART" id="SM00448">
    <property type="entry name" value="REC"/>
    <property type="match status" value="1"/>
</dbReference>
<dbReference type="PROSITE" id="PS50043">
    <property type="entry name" value="HTH_LUXR_2"/>
    <property type="match status" value="1"/>
</dbReference>
<dbReference type="PRINTS" id="PR00038">
    <property type="entry name" value="HTHLUXR"/>
</dbReference>
<gene>
    <name evidence="10" type="ORF">H9717_09740</name>
</gene>
<evidence type="ECO:0000259" key="8">
    <source>
        <dbReference type="PROSITE" id="PS50043"/>
    </source>
</evidence>
<organism evidence="10 11">
    <name type="scientific">Candidatus Eisenbergiella merdipullorum</name>
    <dbReference type="NCBI Taxonomy" id="2838553"/>
    <lineage>
        <taxon>Bacteria</taxon>
        <taxon>Bacillati</taxon>
        <taxon>Bacillota</taxon>
        <taxon>Clostridia</taxon>
        <taxon>Lachnospirales</taxon>
        <taxon>Lachnospiraceae</taxon>
        <taxon>Eisenbergiella</taxon>
    </lineage>
</organism>
<proteinExistence type="predicted"/>
<dbReference type="AlphaFoldDB" id="A0A9D2L1I3"/>
<dbReference type="PANTHER" id="PTHR43214:SF43">
    <property type="entry name" value="TWO-COMPONENT RESPONSE REGULATOR"/>
    <property type="match status" value="1"/>
</dbReference>
<dbReference type="CDD" id="cd17535">
    <property type="entry name" value="REC_NarL-like"/>
    <property type="match status" value="1"/>
</dbReference>
<dbReference type="PANTHER" id="PTHR43214">
    <property type="entry name" value="TWO-COMPONENT RESPONSE REGULATOR"/>
    <property type="match status" value="1"/>
</dbReference>
<evidence type="ECO:0000256" key="4">
    <source>
        <dbReference type="ARBA" id="ARBA00023125"/>
    </source>
</evidence>
<evidence type="ECO:0000256" key="1">
    <source>
        <dbReference type="ARBA" id="ARBA00018672"/>
    </source>
</evidence>
<dbReference type="InterPro" id="IPR016032">
    <property type="entry name" value="Sig_transdc_resp-reg_C-effctor"/>
</dbReference>
<dbReference type="InterPro" id="IPR000792">
    <property type="entry name" value="Tscrpt_reg_LuxR_C"/>
</dbReference>
<keyword evidence="4" id="KW-0238">DNA-binding</keyword>
<dbReference type="InterPro" id="IPR058245">
    <property type="entry name" value="NreC/VraR/RcsB-like_REC"/>
</dbReference>
<dbReference type="Proteomes" id="UP000886858">
    <property type="component" value="Unassembled WGS sequence"/>
</dbReference>
<dbReference type="InterPro" id="IPR039420">
    <property type="entry name" value="WalR-like"/>
</dbReference>
<evidence type="ECO:0000256" key="3">
    <source>
        <dbReference type="ARBA" id="ARBA00023015"/>
    </source>
</evidence>
<evidence type="ECO:0000259" key="9">
    <source>
        <dbReference type="PROSITE" id="PS50110"/>
    </source>
</evidence>
<dbReference type="Pfam" id="PF00072">
    <property type="entry name" value="Response_reg"/>
    <property type="match status" value="1"/>
</dbReference>
<dbReference type="InterPro" id="IPR011006">
    <property type="entry name" value="CheY-like_superfamily"/>
</dbReference>
<dbReference type="Pfam" id="PF00196">
    <property type="entry name" value="GerE"/>
    <property type="match status" value="1"/>
</dbReference>
<name>A0A9D2L1I3_9FIRM</name>
<evidence type="ECO:0000256" key="7">
    <source>
        <dbReference type="PROSITE-ProRule" id="PRU00169"/>
    </source>
</evidence>
<dbReference type="SMART" id="SM00421">
    <property type="entry name" value="HTH_LUXR"/>
    <property type="match status" value="1"/>
</dbReference>
<reference evidence="10" key="2">
    <citation type="submission" date="2021-04" db="EMBL/GenBank/DDBJ databases">
        <authorList>
            <person name="Gilroy R."/>
        </authorList>
    </citation>
    <scope>NUCLEOTIDE SEQUENCE</scope>
    <source>
        <strain evidence="10">CHK179-7159</strain>
    </source>
</reference>
<evidence type="ECO:0000256" key="5">
    <source>
        <dbReference type="ARBA" id="ARBA00023163"/>
    </source>
</evidence>
<dbReference type="SUPFAM" id="SSF52172">
    <property type="entry name" value="CheY-like"/>
    <property type="match status" value="1"/>
</dbReference>
<comment type="caution">
    <text evidence="10">The sequence shown here is derived from an EMBL/GenBank/DDBJ whole genome shotgun (WGS) entry which is preliminary data.</text>
</comment>
<evidence type="ECO:0000313" key="10">
    <source>
        <dbReference type="EMBL" id="HJA93376.1"/>
    </source>
</evidence>
<keyword evidence="2 7" id="KW-0597">Phosphoprotein</keyword>
<evidence type="ECO:0000256" key="2">
    <source>
        <dbReference type="ARBA" id="ARBA00022553"/>
    </source>
</evidence>
<feature type="domain" description="Response regulatory" evidence="9">
    <location>
        <begin position="3"/>
        <end position="122"/>
    </location>
</feature>
<dbReference type="PROSITE" id="PS50110">
    <property type="entry name" value="RESPONSE_REGULATORY"/>
    <property type="match status" value="1"/>
</dbReference>
<evidence type="ECO:0000256" key="6">
    <source>
        <dbReference type="ARBA" id="ARBA00024867"/>
    </source>
</evidence>
<sequence>MIKIMLCDDLKTIRDSFAQAINRQEDMQVVYAAASGAEAVEYVNRCEALPDIILMDIQMESEKAGIEATRQIHEKYPRIKVLMLTIFENDDLLIEAYLAGAVDYIVKDVSWEKICDTLRSASVNENFVGTVIREKTREKLDQSRLMETSMLFFINRLSKLTNSEWRILEHLYAGKKRREISREEVLSEETVKLHIRHILRKLGFDSTREMVAYLKEIRFWDTFKREI</sequence>
<dbReference type="GO" id="GO:0006355">
    <property type="term" value="P:regulation of DNA-templated transcription"/>
    <property type="evidence" value="ECO:0007669"/>
    <property type="project" value="InterPro"/>
</dbReference>
<dbReference type="Gene3D" id="3.40.50.2300">
    <property type="match status" value="1"/>
</dbReference>
<feature type="modified residue" description="4-aspartylphosphate" evidence="7">
    <location>
        <position position="56"/>
    </location>
</feature>
<keyword evidence="3" id="KW-0805">Transcription regulation</keyword>
<dbReference type="InterPro" id="IPR001789">
    <property type="entry name" value="Sig_transdc_resp-reg_receiver"/>
</dbReference>
<accession>A0A9D2L1I3</accession>
<comment type="function">
    <text evidence="6">May play the central regulatory role in sporulation. It may be an element of the effector pathway responsible for the activation of sporulation genes in response to nutritional stress. Spo0A may act in concert with spo0H (a sigma factor) to control the expression of some genes that are critical to the sporulation process.</text>
</comment>
<dbReference type="SUPFAM" id="SSF46894">
    <property type="entry name" value="C-terminal effector domain of the bipartite response regulators"/>
    <property type="match status" value="1"/>
</dbReference>